<reference evidence="1 2" key="1">
    <citation type="submission" date="2020-06" db="EMBL/GenBank/DDBJ databases">
        <title>Description of novel acetic acid bacteria.</title>
        <authorList>
            <person name="Sombolestani A."/>
        </authorList>
    </citation>
    <scope>NUCLEOTIDE SEQUENCE [LARGE SCALE GENOMIC DNA]</scope>
    <source>
        <strain evidence="1 2">LMG 31431</strain>
    </source>
</reference>
<evidence type="ECO:0000313" key="1">
    <source>
        <dbReference type="EMBL" id="NVN09747.1"/>
    </source>
</evidence>
<protein>
    <submittedName>
        <fullName evidence="1">Uncharacterized protein</fullName>
    </submittedName>
</protein>
<name>A0A7Y7ITA0_9PROT</name>
<dbReference type="RefSeq" id="WP_176638545.1">
    <property type="nucleotide sequence ID" value="NZ_JABXXP010000003.1"/>
</dbReference>
<dbReference type="Proteomes" id="UP000534870">
    <property type="component" value="Unassembled WGS sequence"/>
</dbReference>
<sequence length="189" mass="21532">MKTAIHGRALPPESIDWSAVKCLWVQDALDEINAPTVFFPCVVFMDDTWSCLALTTDITSARQCVACLGALYDKPVKDWTRPAPETLAEDSFFYSMRDLLPENHGREIPEQEPQWGAGWSETDHLFRDGATGAEFMHELAEMDRIFREGIVEEDLDRARVSMALRATRETAVRRWIMLHVANPRHEATP</sequence>
<accession>A0A7Y7ITA0</accession>
<evidence type="ECO:0000313" key="2">
    <source>
        <dbReference type="Proteomes" id="UP000534870"/>
    </source>
</evidence>
<gene>
    <name evidence="1" type="ORF">HUK84_01035</name>
</gene>
<organism evidence="1 2">
    <name type="scientific">Nguyenibacter vanlangensis</name>
    <dbReference type="NCBI Taxonomy" id="1216886"/>
    <lineage>
        <taxon>Bacteria</taxon>
        <taxon>Pseudomonadati</taxon>
        <taxon>Pseudomonadota</taxon>
        <taxon>Alphaproteobacteria</taxon>
        <taxon>Acetobacterales</taxon>
        <taxon>Acetobacteraceae</taxon>
        <taxon>Nguyenibacter</taxon>
    </lineage>
</organism>
<dbReference type="AlphaFoldDB" id="A0A7Y7ITA0"/>
<comment type="caution">
    <text evidence="1">The sequence shown here is derived from an EMBL/GenBank/DDBJ whole genome shotgun (WGS) entry which is preliminary data.</text>
</comment>
<dbReference type="EMBL" id="JABXXP010000003">
    <property type="protein sequence ID" value="NVN09747.1"/>
    <property type="molecule type" value="Genomic_DNA"/>
</dbReference>
<proteinExistence type="predicted"/>